<proteinExistence type="predicted"/>
<organism evidence="2 3">
    <name type="scientific">Linum tenue</name>
    <dbReference type="NCBI Taxonomy" id="586396"/>
    <lineage>
        <taxon>Eukaryota</taxon>
        <taxon>Viridiplantae</taxon>
        <taxon>Streptophyta</taxon>
        <taxon>Embryophyta</taxon>
        <taxon>Tracheophyta</taxon>
        <taxon>Spermatophyta</taxon>
        <taxon>Magnoliopsida</taxon>
        <taxon>eudicotyledons</taxon>
        <taxon>Gunneridae</taxon>
        <taxon>Pentapetalae</taxon>
        <taxon>rosids</taxon>
        <taxon>fabids</taxon>
        <taxon>Malpighiales</taxon>
        <taxon>Linaceae</taxon>
        <taxon>Linum</taxon>
    </lineage>
</organism>
<dbReference type="AlphaFoldDB" id="A0AAV0LYB4"/>
<gene>
    <name evidence="2" type="ORF">LITE_LOCUS26170</name>
</gene>
<evidence type="ECO:0000256" key="1">
    <source>
        <dbReference type="SAM" id="MobiDB-lite"/>
    </source>
</evidence>
<name>A0AAV0LYB4_9ROSI</name>
<dbReference type="EMBL" id="CAMGYJ010000006">
    <property type="protein sequence ID" value="CAI0439509.1"/>
    <property type="molecule type" value="Genomic_DNA"/>
</dbReference>
<accession>A0AAV0LYB4</accession>
<evidence type="ECO:0000313" key="2">
    <source>
        <dbReference type="EMBL" id="CAI0439509.1"/>
    </source>
</evidence>
<comment type="caution">
    <text evidence="2">The sequence shown here is derived from an EMBL/GenBank/DDBJ whole genome shotgun (WGS) entry which is preliminary data.</text>
</comment>
<feature type="region of interest" description="Disordered" evidence="1">
    <location>
        <begin position="1"/>
        <end position="27"/>
    </location>
</feature>
<reference evidence="2" key="1">
    <citation type="submission" date="2022-08" db="EMBL/GenBank/DDBJ databases">
        <authorList>
            <person name="Gutierrez-Valencia J."/>
        </authorList>
    </citation>
    <scope>NUCLEOTIDE SEQUENCE</scope>
</reference>
<evidence type="ECO:0000313" key="3">
    <source>
        <dbReference type="Proteomes" id="UP001154282"/>
    </source>
</evidence>
<keyword evidence="3" id="KW-1185">Reference proteome</keyword>
<sequence>MSSPTFSLSCQPSTPSEPPSSADAGRISGLGFRISISTTAWFTSHCPGTSPSTTCHRMNSGCLWRIERGSSWNSPASSTRF</sequence>
<feature type="compositionally biased region" description="Polar residues" evidence="1">
    <location>
        <begin position="1"/>
        <end position="14"/>
    </location>
</feature>
<protein>
    <submittedName>
        <fullName evidence="2">Uncharacterized protein</fullName>
    </submittedName>
</protein>
<dbReference type="Proteomes" id="UP001154282">
    <property type="component" value="Unassembled WGS sequence"/>
</dbReference>